<feature type="domain" description="L,D-TPase catalytic" evidence="12">
    <location>
        <begin position="101"/>
        <end position="243"/>
    </location>
</feature>
<proteinExistence type="inferred from homology"/>
<keyword evidence="5" id="KW-0378">Hydrolase</keyword>
<dbReference type="InterPro" id="IPR005490">
    <property type="entry name" value="LD_TPept_cat_dom"/>
</dbReference>
<dbReference type="Proteomes" id="UP000198755">
    <property type="component" value="Unassembled WGS sequence"/>
</dbReference>
<dbReference type="Pfam" id="PF03734">
    <property type="entry name" value="YkuD"/>
    <property type="match status" value="1"/>
</dbReference>
<name>A0A1I4BE27_9HYPH</name>
<dbReference type="GO" id="GO:0005576">
    <property type="term" value="C:extracellular region"/>
    <property type="evidence" value="ECO:0007669"/>
    <property type="project" value="TreeGrafter"/>
</dbReference>
<dbReference type="EMBL" id="FOSN01000014">
    <property type="protein sequence ID" value="SFK67035.1"/>
    <property type="molecule type" value="Genomic_DNA"/>
</dbReference>
<keyword evidence="11" id="KW-0732">Signal</keyword>
<dbReference type="AlphaFoldDB" id="A0A1I4BE27"/>
<evidence type="ECO:0000313" key="13">
    <source>
        <dbReference type="EMBL" id="SFK67035.1"/>
    </source>
</evidence>
<feature type="chain" id="PRO_5011447464" evidence="11">
    <location>
        <begin position="18"/>
        <end position="256"/>
    </location>
</feature>
<comment type="similarity">
    <text evidence="2">Belongs to the YkuD family.</text>
</comment>
<keyword evidence="14" id="KW-1185">Reference proteome</keyword>
<evidence type="ECO:0000313" key="14">
    <source>
        <dbReference type="Proteomes" id="UP000198755"/>
    </source>
</evidence>
<dbReference type="GO" id="GO:0018104">
    <property type="term" value="P:peptidoglycan-protein cross-linking"/>
    <property type="evidence" value="ECO:0007669"/>
    <property type="project" value="TreeGrafter"/>
</dbReference>
<accession>A0A1I4BE27</accession>
<evidence type="ECO:0000256" key="4">
    <source>
        <dbReference type="ARBA" id="ARBA00022679"/>
    </source>
</evidence>
<dbReference type="InterPro" id="IPR006311">
    <property type="entry name" value="TAT_signal"/>
</dbReference>
<dbReference type="PROSITE" id="PS51318">
    <property type="entry name" value="TAT"/>
    <property type="match status" value="1"/>
</dbReference>
<evidence type="ECO:0000256" key="9">
    <source>
        <dbReference type="PROSITE-ProRule" id="PRU01373"/>
    </source>
</evidence>
<organism evidence="13 14">
    <name type="scientific">Methylocapsa palsarum</name>
    <dbReference type="NCBI Taxonomy" id="1612308"/>
    <lineage>
        <taxon>Bacteria</taxon>
        <taxon>Pseudomonadati</taxon>
        <taxon>Pseudomonadota</taxon>
        <taxon>Alphaproteobacteria</taxon>
        <taxon>Hyphomicrobiales</taxon>
        <taxon>Beijerinckiaceae</taxon>
        <taxon>Methylocapsa</taxon>
    </lineage>
</organism>
<feature type="signal peptide" evidence="11">
    <location>
        <begin position="1"/>
        <end position="17"/>
    </location>
</feature>
<evidence type="ECO:0000256" key="3">
    <source>
        <dbReference type="ARBA" id="ARBA00022676"/>
    </source>
</evidence>
<dbReference type="FunFam" id="2.40.440.10:FF:000002">
    <property type="entry name" value="L,D-transpeptidase ErfK/SrfK"/>
    <property type="match status" value="1"/>
</dbReference>
<keyword evidence="7 9" id="KW-0573">Peptidoglycan synthesis</keyword>
<dbReference type="InterPro" id="IPR050979">
    <property type="entry name" value="LD-transpeptidase"/>
</dbReference>
<gene>
    <name evidence="13" type="ORF">SAMN05444581_11484</name>
</gene>
<dbReference type="PANTHER" id="PTHR30582:SF24">
    <property type="entry name" value="L,D-TRANSPEPTIDASE ERFK_SRFK-RELATED"/>
    <property type="match status" value="1"/>
</dbReference>
<keyword evidence="3" id="KW-0328">Glycosyltransferase</keyword>
<feature type="active site" description="Proton donor/acceptor" evidence="9">
    <location>
        <position position="203"/>
    </location>
</feature>
<evidence type="ECO:0000256" key="2">
    <source>
        <dbReference type="ARBA" id="ARBA00005992"/>
    </source>
</evidence>
<dbReference type="SUPFAM" id="SSF141523">
    <property type="entry name" value="L,D-transpeptidase catalytic domain-like"/>
    <property type="match status" value="1"/>
</dbReference>
<dbReference type="RefSeq" id="WP_091684984.1">
    <property type="nucleotide sequence ID" value="NZ_FOSN01000014.1"/>
</dbReference>
<evidence type="ECO:0000256" key="1">
    <source>
        <dbReference type="ARBA" id="ARBA00004752"/>
    </source>
</evidence>
<protein>
    <submittedName>
        <fullName evidence="13">Lipoprotein-anchoring transpeptidase ErfK/SrfK</fullName>
    </submittedName>
</protein>
<evidence type="ECO:0000259" key="12">
    <source>
        <dbReference type="PROSITE" id="PS52029"/>
    </source>
</evidence>
<feature type="region of interest" description="Disordered" evidence="10">
    <location>
        <begin position="33"/>
        <end position="60"/>
    </location>
</feature>
<keyword evidence="6 9" id="KW-0133">Cell shape</keyword>
<evidence type="ECO:0000256" key="5">
    <source>
        <dbReference type="ARBA" id="ARBA00022801"/>
    </source>
</evidence>
<dbReference type="GO" id="GO:0008360">
    <property type="term" value="P:regulation of cell shape"/>
    <property type="evidence" value="ECO:0007669"/>
    <property type="project" value="UniProtKB-UniRule"/>
</dbReference>
<dbReference type="GO" id="GO:0016757">
    <property type="term" value="F:glycosyltransferase activity"/>
    <property type="evidence" value="ECO:0007669"/>
    <property type="project" value="UniProtKB-KW"/>
</dbReference>
<keyword evidence="4" id="KW-0808">Transferase</keyword>
<keyword evidence="8 9" id="KW-0961">Cell wall biogenesis/degradation</keyword>
<dbReference type="Gene3D" id="2.40.440.10">
    <property type="entry name" value="L,D-transpeptidase catalytic domain-like"/>
    <property type="match status" value="1"/>
</dbReference>
<sequence>MSQINRRMLISGASATAAFGLAGCVGSQTPDIQAAAVAPPPPPSPSTPVSAAASGGSQPDYSVAYGPMPGEKFPLPAVKLSEIDPAFLRKQVDYQTKEPPGTIVIDTAQHYLYHVEDGGKATRYGVGVGREGFIWTGEATIKKKQEWPDWYPPKEMLERRPELRKQMAQLQSGTGMAGGLGNPIGARGMYLWQGDVDTYFRIHGTNEPSSIGKSVSSGCIRMINQDVIDLYSKTPPGTRVIVQGTAPVLQAKLARS</sequence>
<evidence type="ECO:0000256" key="6">
    <source>
        <dbReference type="ARBA" id="ARBA00022960"/>
    </source>
</evidence>
<evidence type="ECO:0000256" key="10">
    <source>
        <dbReference type="SAM" id="MobiDB-lite"/>
    </source>
</evidence>
<dbReference type="UniPathway" id="UPA00219"/>
<dbReference type="InterPro" id="IPR038063">
    <property type="entry name" value="Transpep_catalytic_dom"/>
</dbReference>
<keyword evidence="13" id="KW-0449">Lipoprotein</keyword>
<dbReference type="STRING" id="1612308.SAMN05444581_11484"/>
<dbReference type="GO" id="GO:0071555">
    <property type="term" value="P:cell wall organization"/>
    <property type="evidence" value="ECO:0007669"/>
    <property type="project" value="UniProtKB-UniRule"/>
</dbReference>
<dbReference type="GO" id="GO:0071972">
    <property type="term" value="F:peptidoglycan L,D-transpeptidase activity"/>
    <property type="evidence" value="ECO:0007669"/>
    <property type="project" value="TreeGrafter"/>
</dbReference>
<dbReference type="PROSITE" id="PS52029">
    <property type="entry name" value="LD_TPASE"/>
    <property type="match status" value="1"/>
</dbReference>
<comment type="pathway">
    <text evidence="1 9">Cell wall biogenesis; peptidoglycan biosynthesis.</text>
</comment>
<evidence type="ECO:0000256" key="8">
    <source>
        <dbReference type="ARBA" id="ARBA00023316"/>
    </source>
</evidence>
<dbReference type="PANTHER" id="PTHR30582">
    <property type="entry name" value="L,D-TRANSPEPTIDASE"/>
    <property type="match status" value="1"/>
</dbReference>
<evidence type="ECO:0000256" key="7">
    <source>
        <dbReference type="ARBA" id="ARBA00022984"/>
    </source>
</evidence>
<reference evidence="13 14" key="1">
    <citation type="submission" date="2016-10" db="EMBL/GenBank/DDBJ databases">
        <authorList>
            <person name="de Groot N.N."/>
        </authorList>
    </citation>
    <scope>NUCLEOTIDE SEQUENCE [LARGE SCALE GENOMIC DNA]</scope>
    <source>
        <strain evidence="13 14">NE2</strain>
    </source>
</reference>
<dbReference type="PROSITE" id="PS51257">
    <property type="entry name" value="PROKAR_LIPOPROTEIN"/>
    <property type="match status" value="1"/>
</dbReference>
<evidence type="ECO:0000256" key="11">
    <source>
        <dbReference type="SAM" id="SignalP"/>
    </source>
</evidence>
<dbReference type="OrthoDB" id="9795305at2"/>
<feature type="active site" description="Nucleophile" evidence="9">
    <location>
        <position position="219"/>
    </location>
</feature>
<dbReference type="CDD" id="cd16913">
    <property type="entry name" value="YkuD_like"/>
    <property type="match status" value="1"/>
</dbReference>